<evidence type="ECO:0000313" key="2">
    <source>
        <dbReference type="Proteomes" id="UP001732700"/>
    </source>
</evidence>
<name>A0ACD5TBC2_AVESA</name>
<accession>A0ACD5TBC2</accession>
<dbReference type="Proteomes" id="UP001732700">
    <property type="component" value="Chromosome 1A"/>
</dbReference>
<proteinExistence type="predicted"/>
<dbReference type="EnsemblPlants" id="AVESA.00010b.r2.1AG0023870.1">
    <property type="protein sequence ID" value="AVESA.00010b.r2.1AG0023870.1.CDS"/>
    <property type="gene ID" value="AVESA.00010b.r2.1AG0023870"/>
</dbReference>
<sequence>MGKKGYPEDGNVVEIWMSRLVGSEQRDTQLEQVRVCTKIGIECMNLDPKKRPAARHIIDMLDKTTSSVEIDITSSSFKRQASFVTKQYCQEKIATPSSEYPENNIKECAETEELAEYVGTPREDHWQQGQEEAPGDQWSLGGVQDTEKNVTPQPQGAASTSGSKSGVLYRMKNLFRRKDTGKPMAKIEFEIWMGPRRFSYRELAIATKFFSKEEKLGQGWYGAVYKGYLKETNVHVAVKRVFKGSQRGEMEYVAEVRVISQLRHRNLLQLVGWCHDNNDLLLVYELMPYGSLDKHIHHSPWSQHQQKVLSWSLRHEIVLGLGSALLYLQEDWEQCVLHGDIKPRNLFLDKSFKVKLGDFGLARLVEHGQEAHNAKPAGTLGYMDPELMVTGKPSKESDVYSFGVVVLEIITSRRPIPSQVQDSYLVEFVCELHSEGRILDAVDMRLNGQFDREAMERMMLAALWCVQPDRSRRPSIRQALNVMRSEAPLPILPAKMPMFVLPVDNF</sequence>
<organism evidence="1 2">
    <name type="scientific">Avena sativa</name>
    <name type="common">Oat</name>
    <dbReference type="NCBI Taxonomy" id="4498"/>
    <lineage>
        <taxon>Eukaryota</taxon>
        <taxon>Viridiplantae</taxon>
        <taxon>Streptophyta</taxon>
        <taxon>Embryophyta</taxon>
        <taxon>Tracheophyta</taxon>
        <taxon>Spermatophyta</taxon>
        <taxon>Magnoliopsida</taxon>
        <taxon>Liliopsida</taxon>
        <taxon>Poales</taxon>
        <taxon>Poaceae</taxon>
        <taxon>BOP clade</taxon>
        <taxon>Pooideae</taxon>
        <taxon>Poodae</taxon>
        <taxon>Poeae</taxon>
        <taxon>Poeae Chloroplast Group 1 (Aveneae type)</taxon>
        <taxon>Aveninae</taxon>
        <taxon>Avena</taxon>
    </lineage>
</organism>
<reference evidence="1" key="1">
    <citation type="submission" date="2021-05" db="EMBL/GenBank/DDBJ databases">
        <authorList>
            <person name="Scholz U."/>
            <person name="Mascher M."/>
            <person name="Fiebig A."/>
        </authorList>
    </citation>
    <scope>NUCLEOTIDE SEQUENCE [LARGE SCALE GENOMIC DNA]</scope>
</reference>
<keyword evidence="2" id="KW-1185">Reference proteome</keyword>
<reference evidence="1" key="2">
    <citation type="submission" date="2025-09" db="UniProtKB">
        <authorList>
            <consortium name="EnsemblPlants"/>
        </authorList>
    </citation>
    <scope>IDENTIFICATION</scope>
</reference>
<evidence type="ECO:0000313" key="1">
    <source>
        <dbReference type="EnsemblPlants" id="AVESA.00010b.r2.1AG0023870.1.CDS"/>
    </source>
</evidence>
<protein>
    <submittedName>
        <fullName evidence="1">Uncharacterized protein</fullName>
    </submittedName>
</protein>